<gene>
    <name evidence="2" type="ORF">TSPI_00482</name>
</gene>
<sequence>MLDVYEMKIPPVLINTDQWAFPCVAISPKPFLPFQCAIAENFALDQFNRSTNNNLEIKVSYQTKKNSSLAIHSCINLAQMNEHLIPFCLVVCICFELMFGFLFRQKIAVESAE</sequence>
<accession>A0ABR3KE20</accession>
<keyword evidence="1" id="KW-1133">Transmembrane helix</keyword>
<keyword evidence="3" id="KW-1185">Reference proteome</keyword>
<dbReference type="EMBL" id="JBEUSY010000374">
    <property type="protein sequence ID" value="KAL1236027.1"/>
    <property type="molecule type" value="Genomic_DNA"/>
</dbReference>
<reference evidence="2 3" key="1">
    <citation type="submission" date="2024-07" db="EMBL/GenBank/DDBJ databases">
        <title>Enhanced genomic and transcriptomic resources for Trichinella pseudospiralis and T. spiralis underpin the discovery of pronounced molecular differences between stages and species.</title>
        <authorList>
            <person name="Pasi K.K."/>
            <person name="La Rosa G."/>
            <person name="Gomez-Morales M.A."/>
            <person name="Tosini F."/>
            <person name="Sumanam S."/>
            <person name="Young N.D."/>
            <person name="Chang B.C."/>
            <person name="Robin G.B."/>
        </authorList>
    </citation>
    <scope>NUCLEOTIDE SEQUENCE [LARGE SCALE GENOMIC DNA]</scope>
    <source>
        <strain evidence="2">ISS534</strain>
    </source>
</reference>
<proteinExistence type="predicted"/>
<dbReference type="Proteomes" id="UP001558632">
    <property type="component" value="Unassembled WGS sequence"/>
</dbReference>
<evidence type="ECO:0000313" key="2">
    <source>
        <dbReference type="EMBL" id="KAL1236027.1"/>
    </source>
</evidence>
<evidence type="ECO:0000256" key="1">
    <source>
        <dbReference type="SAM" id="Phobius"/>
    </source>
</evidence>
<organism evidence="2 3">
    <name type="scientific">Trichinella spiralis</name>
    <name type="common">Trichina worm</name>
    <dbReference type="NCBI Taxonomy" id="6334"/>
    <lineage>
        <taxon>Eukaryota</taxon>
        <taxon>Metazoa</taxon>
        <taxon>Ecdysozoa</taxon>
        <taxon>Nematoda</taxon>
        <taxon>Enoplea</taxon>
        <taxon>Dorylaimia</taxon>
        <taxon>Trichinellida</taxon>
        <taxon>Trichinellidae</taxon>
        <taxon>Trichinella</taxon>
    </lineage>
</organism>
<keyword evidence="1" id="KW-0812">Transmembrane</keyword>
<comment type="caution">
    <text evidence="2">The sequence shown here is derived from an EMBL/GenBank/DDBJ whole genome shotgun (WGS) entry which is preliminary data.</text>
</comment>
<name>A0ABR3KE20_TRISP</name>
<protein>
    <submittedName>
        <fullName evidence="2">Frizzled/smoothened-like sans CRD protein</fullName>
    </submittedName>
</protein>
<evidence type="ECO:0000313" key="3">
    <source>
        <dbReference type="Proteomes" id="UP001558632"/>
    </source>
</evidence>
<feature type="transmembrane region" description="Helical" evidence="1">
    <location>
        <begin position="84"/>
        <end position="103"/>
    </location>
</feature>
<keyword evidence="1" id="KW-0472">Membrane</keyword>